<evidence type="ECO:0000313" key="4">
    <source>
        <dbReference type="EMBL" id="PKY46033.1"/>
    </source>
</evidence>
<gene>
    <name evidence="4" type="ORF">RhiirA4_460784</name>
</gene>
<dbReference type="EMBL" id="LLXI01000427">
    <property type="protein sequence ID" value="PKY46033.1"/>
    <property type="molecule type" value="Genomic_DNA"/>
</dbReference>
<evidence type="ECO:0000313" key="5">
    <source>
        <dbReference type="Proteomes" id="UP000234323"/>
    </source>
</evidence>
<evidence type="ECO:0000259" key="3">
    <source>
        <dbReference type="Pfam" id="PF16679"/>
    </source>
</evidence>
<keyword evidence="2" id="KW-0131">Cell cycle</keyword>
<comment type="caution">
    <text evidence="4">The sequence shown here is derived from an EMBL/GenBank/DDBJ whole genome shotgun (WGS) entry which is preliminary data.</text>
</comment>
<dbReference type="Pfam" id="PF16679">
    <property type="entry name" value="CDT1_C"/>
    <property type="match status" value="1"/>
</dbReference>
<reference evidence="4 5" key="1">
    <citation type="submission" date="2015-10" db="EMBL/GenBank/DDBJ databases">
        <title>Genome analyses suggest a sexual origin of heterokaryosis in a supposedly ancient asexual fungus.</title>
        <authorList>
            <person name="Ropars J."/>
            <person name="Sedzielewska K."/>
            <person name="Noel J."/>
            <person name="Charron P."/>
            <person name="Farinelli L."/>
            <person name="Marton T."/>
            <person name="Kruger M."/>
            <person name="Pelin A."/>
            <person name="Brachmann A."/>
            <person name="Corradi N."/>
        </authorList>
    </citation>
    <scope>NUCLEOTIDE SEQUENCE [LARGE SCALE GENOMIC DNA]</scope>
    <source>
        <strain evidence="4 5">A4</strain>
    </source>
</reference>
<dbReference type="InterPro" id="IPR038090">
    <property type="entry name" value="Cdt1_C_WH_dom_sf"/>
</dbReference>
<dbReference type="VEuPathDB" id="FungiDB:RhiirA1_458992"/>
<comment type="similarity">
    <text evidence="1">Belongs to the Cdt1 family.</text>
</comment>
<feature type="domain" description="DNA replication factor Cdt1 C-terminal" evidence="3">
    <location>
        <begin position="118"/>
        <end position="205"/>
    </location>
</feature>
<accession>A0A2I1GHD2</accession>
<dbReference type="InterPro" id="IPR032054">
    <property type="entry name" value="Cdt1_C"/>
</dbReference>
<protein>
    <recommendedName>
        <fullName evidence="3">DNA replication factor Cdt1 C-terminal domain-containing protein</fullName>
    </recommendedName>
</protein>
<sequence length="234" mass="26826">MGKIKTEKSHIVSSFFTSTKARTRSQKDETSKVRLAKDETSKVRLTKDEISKVRLTKDETSKVRLTKDETSRARLTKDEKSKDRLIKDKIFKENKPVKRAPIIKPKKRADTAHRRRALIERVRAKGQKTIEETLEGAELLKKKQKTMLSRAREIASSLTLTVMSVKEAATRIAESSKIPISEYEAVEHFKLLTKIAPEWCQFSTNKNKNDLLTINTSIQSRDALEEGIKNFDEP</sequence>
<keyword evidence="5" id="KW-1185">Reference proteome</keyword>
<name>A0A2I1GHD2_9GLOM</name>
<proteinExistence type="inferred from homology"/>
<dbReference type="VEuPathDB" id="FungiDB:RhiirFUN_020653"/>
<dbReference type="AlphaFoldDB" id="A0A2I1GHD2"/>
<evidence type="ECO:0000256" key="2">
    <source>
        <dbReference type="ARBA" id="ARBA00023306"/>
    </source>
</evidence>
<evidence type="ECO:0000256" key="1">
    <source>
        <dbReference type="ARBA" id="ARBA00008356"/>
    </source>
</evidence>
<organism evidence="4 5">
    <name type="scientific">Rhizophagus irregularis</name>
    <dbReference type="NCBI Taxonomy" id="588596"/>
    <lineage>
        <taxon>Eukaryota</taxon>
        <taxon>Fungi</taxon>
        <taxon>Fungi incertae sedis</taxon>
        <taxon>Mucoromycota</taxon>
        <taxon>Glomeromycotina</taxon>
        <taxon>Glomeromycetes</taxon>
        <taxon>Glomerales</taxon>
        <taxon>Glomeraceae</taxon>
        <taxon>Rhizophagus</taxon>
    </lineage>
</organism>
<dbReference type="Gene3D" id="1.10.10.1420">
    <property type="entry name" value="DNA replication factor Cdt1, C-terminal WH domain"/>
    <property type="match status" value="1"/>
</dbReference>
<dbReference type="VEuPathDB" id="FungiDB:FUN_019200"/>
<dbReference type="Proteomes" id="UP000234323">
    <property type="component" value="Unassembled WGS sequence"/>
</dbReference>